<feature type="signal peptide" evidence="1">
    <location>
        <begin position="1"/>
        <end position="20"/>
    </location>
</feature>
<dbReference type="AlphaFoldDB" id="A0A9D4IT54"/>
<name>A0A9D4IT54_DREPO</name>
<feature type="chain" id="PRO_5039621762" evidence="1">
    <location>
        <begin position="21"/>
        <end position="185"/>
    </location>
</feature>
<protein>
    <submittedName>
        <fullName evidence="2">Uncharacterized protein</fullName>
    </submittedName>
</protein>
<comment type="caution">
    <text evidence="2">The sequence shown here is derived from an EMBL/GenBank/DDBJ whole genome shotgun (WGS) entry which is preliminary data.</text>
</comment>
<sequence length="185" mass="21178">MTPHLLIVASLAVSITLVGAIEDDINNEELEKRAPGWGKRDADSGSIGYMENVLAELPGYQTDFTESNIGLHKRRPGWGKRSYNLDLESTDEEKRAPGWGKRNIEYPDMDSKVDKRRPGWGKRDVDLDEFSLSKRRPGWGKRSDNNNLCQNFINDIRLLRIKLIAMTEELPAVCPYRNEMEDKNE</sequence>
<dbReference type="EMBL" id="JAIWYP010000008">
    <property type="protein sequence ID" value="KAH3787206.1"/>
    <property type="molecule type" value="Genomic_DNA"/>
</dbReference>
<evidence type="ECO:0000256" key="1">
    <source>
        <dbReference type="SAM" id="SignalP"/>
    </source>
</evidence>
<proteinExistence type="predicted"/>
<reference evidence="2" key="2">
    <citation type="submission" date="2020-11" db="EMBL/GenBank/DDBJ databases">
        <authorList>
            <person name="McCartney M.A."/>
            <person name="Auch B."/>
            <person name="Kono T."/>
            <person name="Mallez S."/>
            <person name="Becker A."/>
            <person name="Gohl D.M."/>
            <person name="Silverstein K.A.T."/>
            <person name="Koren S."/>
            <person name="Bechman K.B."/>
            <person name="Herman A."/>
            <person name="Abrahante J.E."/>
            <person name="Garbe J."/>
        </authorList>
    </citation>
    <scope>NUCLEOTIDE SEQUENCE</scope>
    <source>
        <strain evidence="2">Duluth1</strain>
        <tissue evidence="2">Whole animal</tissue>
    </source>
</reference>
<dbReference type="Proteomes" id="UP000828390">
    <property type="component" value="Unassembled WGS sequence"/>
</dbReference>
<keyword evidence="1" id="KW-0732">Signal</keyword>
<organism evidence="2 3">
    <name type="scientific">Dreissena polymorpha</name>
    <name type="common">Zebra mussel</name>
    <name type="synonym">Mytilus polymorpha</name>
    <dbReference type="NCBI Taxonomy" id="45954"/>
    <lineage>
        <taxon>Eukaryota</taxon>
        <taxon>Metazoa</taxon>
        <taxon>Spiralia</taxon>
        <taxon>Lophotrochozoa</taxon>
        <taxon>Mollusca</taxon>
        <taxon>Bivalvia</taxon>
        <taxon>Autobranchia</taxon>
        <taxon>Heteroconchia</taxon>
        <taxon>Euheterodonta</taxon>
        <taxon>Imparidentia</taxon>
        <taxon>Neoheterodontei</taxon>
        <taxon>Myida</taxon>
        <taxon>Dreissenoidea</taxon>
        <taxon>Dreissenidae</taxon>
        <taxon>Dreissena</taxon>
    </lineage>
</organism>
<evidence type="ECO:0000313" key="3">
    <source>
        <dbReference type="Proteomes" id="UP000828390"/>
    </source>
</evidence>
<dbReference type="OrthoDB" id="6063019at2759"/>
<evidence type="ECO:0000313" key="2">
    <source>
        <dbReference type="EMBL" id="KAH3787206.1"/>
    </source>
</evidence>
<accession>A0A9D4IT54</accession>
<gene>
    <name evidence="2" type="ORF">DPMN_165326</name>
</gene>
<keyword evidence="3" id="KW-1185">Reference proteome</keyword>
<reference evidence="2" key="1">
    <citation type="journal article" date="2019" name="bioRxiv">
        <title>The Genome of the Zebra Mussel, Dreissena polymorpha: A Resource for Invasive Species Research.</title>
        <authorList>
            <person name="McCartney M.A."/>
            <person name="Auch B."/>
            <person name="Kono T."/>
            <person name="Mallez S."/>
            <person name="Zhang Y."/>
            <person name="Obille A."/>
            <person name="Becker A."/>
            <person name="Abrahante J.E."/>
            <person name="Garbe J."/>
            <person name="Badalamenti J.P."/>
            <person name="Herman A."/>
            <person name="Mangelson H."/>
            <person name="Liachko I."/>
            <person name="Sullivan S."/>
            <person name="Sone E.D."/>
            <person name="Koren S."/>
            <person name="Silverstein K.A.T."/>
            <person name="Beckman K.B."/>
            <person name="Gohl D.M."/>
        </authorList>
    </citation>
    <scope>NUCLEOTIDE SEQUENCE</scope>
    <source>
        <strain evidence="2">Duluth1</strain>
        <tissue evidence="2">Whole animal</tissue>
    </source>
</reference>